<dbReference type="Proteomes" id="UP000499080">
    <property type="component" value="Unassembled WGS sequence"/>
</dbReference>
<gene>
    <name evidence="1" type="ORF">AVEN_244044_1</name>
</gene>
<name>A0A4Y2LV78_ARAVE</name>
<dbReference type="AlphaFoldDB" id="A0A4Y2LV78"/>
<organism evidence="1 2">
    <name type="scientific">Araneus ventricosus</name>
    <name type="common">Orbweaver spider</name>
    <name type="synonym">Epeira ventricosa</name>
    <dbReference type="NCBI Taxonomy" id="182803"/>
    <lineage>
        <taxon>Eukaryota</taxon>
        <taxon>Metazoa</taxon>
        <taxon>Ecdysozoa</taxon>
        <taxon>Arthropoda</taxon>
        <taxon>Chelicerata</taxon>
        <taxon>Arachnida</taxon>
        <taxon>Araneae</taxon>
        <taxon>Araneomorphae</taxon>
        <taxon>Entelegynae</taxon>
        <taxon>Araneoidea</taxon>
        <taxon>Araneidae</taxon>
        <taxon>Araneus</taxon>
    </lineage>
</organism>
<reference evidence="1 2" key="1">
    <citation type="journal article" date="2019" name="Sci. Rep.">
        <title>Orb-weaving spider Araneus ventricosus genome elucidates the spidroin gene catalogue.</title>
        <authorList>
            <person name="Kono N."/>
            <person name="Nakamura H."/>
            <person name="Ohtoshi R."/>
            <person name="Moran D.A.P."/>
            <person name="Shinohara A."/>
            <person name="Yoshida Y."/>
            <person name="Fujiwara M."/>
            <person name="Mori M."/>
            <person name="Tomita M."/>
            <person name="Arakawa K."/>
        </authorList>
    </citation>
    <scope>NUCLEOTIDE SEQUENCE [LARGE SCALE GENOMIC DNA]</scope>
</reference>
<proteinExistence type="predicted"/>
<accession>A0A4Y2LV78</accession>
<protein>
    <submittedName>
        <fullName evidence="1">Uncharacterized protein</fullName>
    </submittedName>
</protein>
<evidence type="ECO:0000313" key="2">
    <source>
        <dbReference type="Proteomes" id="UP000499080"/>
    </source>
</evidence>
<comment type="caution">
    <text evidence="1">The sequence shown here is derived from an EMBL/GenBank/DDBJ whole genome shotgun (WGS) entry which is preliminary data.</text>
</comment>
<dbReference type="EMBL" id="BGPR01006243">
    <property type="protein sequence ID" value="GBN17287.1"/>
    <property type="molecule type" value="Genomic_DNA"/>
</dbReference>
<evidence type="ECO:0000313" key="1">
    <source>
        <dbReference type="EMBL" id="GBN17287.1"/>
    </source>
</evidence>
<keyword evidence="2" id="KW-1185">Reference proteome</keyword>
<sequence length="86" mass="10033">MLLAMLIDERCHIAAGRIIKAREIAPDGNCVRRFVTPVVNIRATDVVGLIDWHAFLEDFAILYLRCRYKIRAQHSYLVRYIKDETD</sequence>